<evidence type="ECO:0000313" key="5">
    <source>
        <dbReference type="Proteomes" id="UP000016931"/>
    </source>
</evidence>
<sequence length="293" mass="31295">MDLFDLQGQTAVVTGAARGLGLSFAQVLARANCNIAILDIGSSPSEAVQNLQTQHHHHVKIEYYSCDISSKATVAATIALIERDFGRIDINVNAAGVVSDEPFLTTSEENVDRTFNINFKGSYFVAQACAASMVARVKKSNNNDDPAPTASTATVDSDNDSGGSILFIASIATHIPSSAQHISAYIASKEAVRGLIRPLAIELAPFGIRVNSLSPGYMMTDMMRGLQREQPDLVRQFQRETLLGGGRRIGMPEDLQGPLLLLCSRRAGGWVTGQDVLVDGGAASWKHPAVLGE</sequence>
<keyword evidence="5" id="KW-1185">Reference proteome</keyword>
<accession>M3B458</accession>
<dbReference type="HOGENOM" id="CLU_010194_1_1_1"/>
<keyword evidence="2" id="KW-0560">Oxidoreductase</keyword>
<dbReference type="OrthoDB" id="417891at2759"/>
<dbReference type="Pfam" id="PF00106">
    <property type="entry name" value="adh_short"/>
    <property type="match status" value="1"/>
</dbReference>
<dbReference type="EMBL" id="KB456262">
    <property type="protein sequence ID" value="EMF14567.1"/>
    <property type="molecule type" value="Genomic_DNA"/>
</dbReference>
<proteinExistence type="inferred from homology"/>
<dbReference type="Pfam" id="PF13561">
    <property type="entry name" value="adh_short_C2"/>
    <property type="match status" value="1"/>
</dbReference>
<dbReference type="eggNOG" id="KOG0725">
    <property type="taxonomic scope" value="Eukaryota"/>
</dbReference>
<dbReference type="InterPro" id="IPR002347">
    <property type="entry name" value="SDR_fam"/>
</dbReference>
<name>M3B458_SPHMS</name>
<dbReference type="InterPro" id="IPR036291">
    <property type="entry name" value="NAD(P)-bd_dom_sf"/>
</dbReference>
<evidence type="ECO:0000313" key="4">
    <source>
        <dbReference type="EMBL" id="EMF14567.1"/>
    </source>
</evidence>
<dbReference type="SUPFAM" id="SSF51735">
    <property type="entry name" value="NAD(P)-binding Rossmann-fold domains"/>
    <property type="match status" value="1"/>
</dbReference>
<organism evidence="4 5">
    <name type="scientific">Sphaerulina musiva (strain SO2202)</name>
    <name type="common">Poplar stem canker fungus</name>
    <name type="synonym">Septoria musiva</name>
    <dbReference type="NCBI Taxonomy" id="692275"/>
    <lineage>
        <taxon>Eukaryota</taxon>
        <taxon>Fungi</taxon>
        <taxon>Dikarya</taxon>
        <taxon>Ascomycota</taxon>
        <taxon>Pezizomycotina</taxon>
        <taxon>Dothideomycetes</taxon>
        <taxon>Dothideomycetidae</taxon>
        <taxon>Mycosphaerellales</taxon>
        <taxon>Mycosphaerellaceae</taxon>
        <taxon>Sphaerulina</taxon>
    </lineage>
</organism>
<dbReference type="GO" id="GO:0050664">
    <property type="term" value="F:oxidoreductase activity, acting on NAD(P)H, oxygen as acceptor"/>
    <property type="evidence" value="ECO:0007669"/>
    <property type="project" value="TreeGrafter"/>
</dbReference>
<protein>
    <submittedName>
        <fullName evidence="4">NAD(P)-binding protein</fullName>
    </submittedName>
</protein>
<dbReference type="Proteomes" id="UP000016931">
    <property type="component" value="Unassembled WGS sequence"/>
</dbReference>
<dbReference type="PANTHER" id="PTHR43008:SF4">
    <property type="entry name" value="CHAIN DEHYDROGENASE, PUTATIVE (AFU_ORTHOLOGUE AFUA_4G08710)-RELATED"/>
    <property type="match status" value="1"/>
</dbReference>
<dbReference type="RefSeq" id="XP_016762688.1">
    <property type="nucleotide sequence ID" value="XM_016909623.1"/>
</dbReference>
<dbReference type="Gene3D" id="3.40.50.720">
    <property type="entry name" value="NAD(P)-binding Rossmann-like Domain"/>
    <property type="match status" value="1"/>
</dbReference>
<dbReference type="GO" id="GO:0016616">
    <property type="term" value="F:oxidoreductase activity, acting on the CH-OH group of donors, NAD or NADP as acceptor"/>
    <property type="evidence" value="ECO:0007669"/>
    <property type="project" value="UniProtKB-ARBA"/>
</dbReference>
<dbReference type="GeneID" id="27906760"/>
<gene>
    <name evidence="4" type="ORF">SEPMUDRAFT_63052</name>
</gene>
<reference evidence="4 5" key="1">
    <citation type="journal article" date="2012" name="PLoS Pathog.">
        <title>Diverse lifestyles and strategies of plant pathogenesis encoded in the genomes of eighteen Dothideomycetes fungi.</title>
        <authorList>
            <person name="Ohm R.A."/>
            <person name="Feau N."/>
            <person name="Henrissat B."/>
            <person name="Schoch C.L."/>
            <person name="Horwitz B.A."/>
            <person name="Barry K.W."/>
            <person name="Condon B.J."/>
            <person name="Copeland A.C."/>
            <person name="Dhillon B."/>
            <person name="Glaser F."/>
            <person name="Hesse C.N."/>
            <person name="Kosti I."/>
            <person name="LaButti K."/>
            <person name="Lindquist E.A."/>
            <person name="Lucas S."/>
            <person name="Salamov A.A."/>
            <person name="Bradshaw R.E."/>
            <person name="Ciuffetti L."/>
            <person name="Hamelin R.C."/>
            <person name="Kema G.H.J."/>
            <person name="Lawrence C."/>
            <person name="Scott J.A."/>
            <person name="Spatafora J.W."/>
            <person name="Turgeon B.G."/>
            <person name="de Wit P.J.G.M."/>
            <person name="Zhong S."/>
            <person name="Goodwin S.B."/>
            <person name="Grigoriev I.V."/>
        </authorList>
    </citation>
    <scope>NUCLEOTIDE SEQUENCE [LARGE SCALE GENOMIC DNA]</scope>
    <source>
        <strain evidence="4 5">SO2202</strain>
    </source>
</reference>
<dbReference type="PRINTS" id="PR00080">
    <property type="entry name" value="SDRFAMILY"/>
</dbReference>
<evidence type="ECO:0000256" key="3">
    <source>
        <dbReference type="RuleBase" id="RU000363"/>
    </source>
</evidence>
<evidence type="ECO:0000256" key="2">
    <source>
        <dbReference type="ARBA" id="ARBA00023002"/>
    </source>
</evidence>
<dbReference type="PANTHER" id="PTHR43008">
    <property type="entry name" value="BENZIL REDUCTASE"/>
    <property type="match status" value="1"/>
</dbReference>
<dbReference type="PRINTS" id="PR00081">
    <property type="entry name" value="GDHRDH"/>
</dbReference>
<evidence type="ECO:0000256" key="1">
    <source>
        <dbReference type="ARBA" id="ARBA00006484"/>
    </source>
</evidence>
<dbReference type="STRING" id="692275.M3B458"/>
<comment type="similarity">
    <text evidence="1 3">Belongs to the short-chain dehydrogenases/reductases (SDR) family.</text>
</comment>
<dbReference type="OMA" id="MSMTLAN"/>
<dbReference type="AlphaFoldDB" id="M3B458"/>